<feature type="compositionally biased region" description="Basic residues" evidence="1">
    <location>
        <begin position="119"/>
        <end position="134"/>
    </location>
</feature>
<reference evidence="2" key="1">
    <citation type="submission" date="2021-01" db="EMBL/GenBank/DDBJ databases">
        <authorList>
            <person name="Corre E."/>
            <person name="Pelletier E."/>
            <person name="Niang G."/>
            <person name="Scheremetjew M."/>
            <person name="Finn R."/>
            <person name="Kale V."/>
            <person name="Holt S."/>
            <person name="Cochrane G."/>
            <person name="Meng A."/>
            <person name="Brown T."/>
            <person name="Cohen L."/>
        </authorList>
    </citation>
    <scope>NUCLEOTIDE SEQUENCE</scope>
    <source>
        <strain evidence="2">RCC3387</strain>
    </source>
</reference>
<dbReference type="EMBL" id="HBGW01030856">
    <property type="protein sequence ID" value="CAD9551352.1"/>
    <property type="molecule type" value="Transcribed_RNA"/>
</dbReference>
<proteinExistence type="predicted"/>
<feature type="region of interest" description="Disordered" evidence="1">
    <location>
        <begin position="82"/>
        <end position="134"/>
    </location>
</feature>
<sequence>MAMGVHSEARKRQEKMSARKTGKHARILTKKRLKNHSQQERRALQKARLAAKEDDRGRVHPTAAQAASSAVADAAMGAAMQVERLRSKSKPVRAGQGSGTPGARTASAKLEKAVQVSKRGGRRKKATWRAFGKK</sequence>
<accession>A0A7S2NPM8</accession>
<evidence type="ECO:0000313" key="2">
    <source>
        <dbReference type="EMBL" id="CAD9551352.1"/>
    </source>
</evidence>
<organism evidence="2">
    <name type="scientific">Zooxanthella nutricula</name>
    <dbReference type="NCBI Taxonomy" id="1333877"/>
    <lineage>
        <taxon>Eukaryota</taxon>
        <taxon>Sar</taxon>
        <taxon>Alveolata</taxon>
        <taxon>Dinophyceae</taxon>
        <taxon>Peridiniales</taxon>
        <taxon>Peridiniales incertae sedis</taxon>
        <taxon>Zooxanthella</taxon>
    </lineage>
</organism>
<name>A0A7S2NPM8_9DINO</name>
<gene>
    <name evidence="2" type="ORF">BRAN1462_LOCUS19511</name>
</gene>
<evidence type="ECO:0000256" key="1">
    <source>
        <dbReference type="SAM" id="MobiDB-lite"/>
    </source>
</evidence>
<feature type="compositionally biased region" description="Basic and acidic residues" evidence="1">
    <location>
        <begin position="7"/>
        <end position="17"/>
    </location>
</feature>
<feature type="compositionally biased region" description="Basic residues" evidence="1">
    <location>
        <begin position="18"/>
        <end position="35"/>
    </location>
</feature>
<protein>
    <submittedName>
        <fullName evidence="2">Uncharacterized protein</fullName>
    </submittedName>
</protein>
<feature type="region of interest" description="Disordered" evidence="1">
    <location>
        <begin position="1"/>
        <end position="70"/>
    </location>
</feature>
<dbReference type="AlphaFoldDB" id="A0A7S2NPM8"/>